<dbReference type="CDD" id="cd20628">
    <property type="entry name" value="CYP4"/>
    <property type="match status" value="1"/>
</dbReference>
<dbReference type="PROSITE" id="PS00086">
    <property type="entry name" value="CYTOCHROME_P450"/>
    <property type="match status" value="2"/>
</dbReference>
<evidence type="ECO:0000256" key="3">
    <source>
        <dbReference type="ARBA" id="ARBA00004174"/>
    </source>
</evidence>
<keyword evidence="10 15" id="KW-0560">Oxidoreductase</keyword>
<dbReference type="Gene3D" id="1.10.630.10">
    <property type="entry name" value="Cytochrome P450"/>
    <property type="match status" value="2"/>
</dbReference>
<dbReference type="InterPro" id="IPR050196">
    <property type="entry name" value="Cytochrome_P450_Monoox"/>
</dbReference>
<dbReference type="GO" id="GO:0005789">
    <property type="term" value="C:endoplasmic reticulum membrane"/>
    <property type="evidence" value="ECO:0007669"/>
    <property type="project" value="UniProtKB-SubCell"/>
</dbReference>
<evidence type="ECO:0000256" key="6">
    <source>
        <dbReference type="ARBA" id="ARBA00022617"/>
    </source>
</evidence>
<proteinExistence type="inferred from homology"/>
<comment type="subcellular location">
    <subcellularLocation>
        <location evidence="4">Endoplasmic reticulum membrane</location>
        <topology evidence="4">Peripheral membrane protein</topology>
    </subcellularLocation>
    <subcellularLocation>
        <location evidence="3">Microsome membrane</location>
        <topology evidence="3">Peripheral membrane protein</topology>
    </subcellularLocation>
</comment>
<evidence type="ECO:0000256" key="9">
    <source>
        <dbReference type="ARBA" id="ARBA00022848"/>
    </source>
</evidence>
<dbReference type="GO" id="GO:0016705">
    <property type="term" value="F:oxidoreductase activity, acting on paired donors, with incorporation or reduction of molecular oxygen"/>
    <property type="evidence" value="ECO:0007669"/>
    <property type="project" value="InterPro"/>
</dbReference>
<dbReference type="STRING" id="34720.A0A195FY51"/>
<reference evidence="16 17" key="1">
    <citation type="submission" date="2016-03" db="EMBL/GenBank/DDBJ databases">
        <title>Trachymyrmex septentrionalis WGS genome.</title>
        <authorList>
            <person name="Nygaard S."/>
            <person name="Hu H."/>
            <person name="Boomsma J."/>
            <person name="Zhang G."/>
        </authorList>
    </citation>
    <scope>NUCLEOTIDE SEQUENCE [LARGE SCALE GENOMIC DNA]</scope>
    <source>
        <strain evidence="16">Tsep2-gDNA-1</strain>
        <tissue evidence="16">Whole body</tissue>
    </source>
</reference>
<dbReference type="AlphaFoldDB" id="A0A195FY51"/>
<evidence type="ECO:0000256" key="1">
    <source>
        <dbReference type="ARBA" id="ARBA00001971"/>
    </source>
</evidence>
<protein>
    <submittedName>
        <fullName evidence="16">Cytochrome P450 4C1</fullName>
    </submittedName>
</protein>
<evidence type="ECO:0000256" key="8">
    <source>
        <dbReference type="ARBA" id="ARBA00022824"/>
    </source>
</evidence>
<dbReference type="PANTHER" id="PTHR24291">
    <property type="entry name" value="CYTOCHROME P450 FAMILY 4"/>
    <property type="match status" value="1"/>
</dbReference>
<keyword evidence="7 14" id="KW-0479">Metal-binding</keyword>
<evidence type="ECO:0000256" key="12">
    <source>
        <dbReference type="ARBA" id="ARBA00023033"/>
    </source>
</evidence>
<keyword evidence="9" id="KW-0492">Microsome</keyword>
<dbReference type="InterPro" id="IPR036396">
    <property type="entry name" value="Cyt_P450_sf"/>
</dbReference>
<evidence type="ECO:0000256" key="5">
    <source>
        <dbReference type="ARBA" id="ARBA00010617"/>
    </source>
</evidence>
<dbReference type="InterPro" id="IPR001128">
    <property type="entry name" value="Cyt_P450"/>
</dbReference>
<dbReference type="Proteomes" id="UP000078541">
    <property type="component" value="Unassembled WGS sequence"/>
</dbReference>
<feature type="binding site" description="axial binding residue" evidence="14">
    <location>
        <position position="640"/>
    </location>
    <ligand>
        <name>heme</name>
        <dbReference type="ChEBI" id="CHEBI:30413"/>
    </ligand>
    <ligandPart>
        <name>Fe</name>
        <dbReference type="ChEBI" id="CHEBI:18248"/>
    </ligandPart>
</feature>
<keyword evidence="6 14" id="KW-0349">Heme</keyword>
<comment type="similarity">
    <text evidence="5 15">Belongs to the cytochrome P450 family.</text>
</comment>
<keyword evidence="17" id="KW-1185">Reference proteome</keyword>
<gene>
    <name evidence="16" type="ORF">ALC56_00215</name>
</gene>
<dbReference type="Pfam" id="PF00067">
    <property type="entry name" value="p450"/>
    <property type="match status" value="2"/>
</dbReference>
<dbReference type="EMBL" id="KQ981169">
    <property type="protein sequence ID" value="KYN45368.1"/>
    <property type="molecule type" value="Genomic_DNA"/>
</dbReference>
<name>A0A195FY51_9HYME</name>
<evidence type="ECO:0000256" key="11">
    <source>
        <dbReference type="ARBA" id="ARBA00023004"/>
    </source>
</evidence>
<comment type="function">
    <text evidence="2">May be involved in the metabolism of insect hormones and in the breakdown of synthetic insecticides.</text>
</comment>
<evidence type="ECO:0000256" key="14">
    <source>
        <dbReference type="PIRSR" id="PIRSR602401-1"/>
    </source>
</evidence>
<evidence type="ECO:0000256" key="7">
    <source>
        <dbReference type="ARBA" id="ARBA00022723"/>
    </source>
</evidence>
<accession>A0A195FY51</accession>
<keyword evidence="11 14" id="KW-0408">Iron</keyword>
<evidence type="ECO:0000256" key="2">
    <source>
        <dbReference type="ARBA" id="ARBA00003690"/>
    </source>
</evidence>
<dbReference type="GO" id="GO:0004497">
    <property type="term" value="F:monooxygenase activity"/>
    <property type="evidence" value="ECO:0007669"/>
    <property type="project" value="UniProtKB-KW"/>
</dbReference>
<evidence type="ECO:0000256" key="15">
    <source>
        <dbReference type="RuleBase" id="RU000461"/>
    </source>
</evidence>
<evidence type="ECO:0000256" key="10">
    <source>
        <dbReference type="ARBA" id="ARBA00023002"/>
    </source>
</evidence>
<organism evidence="16 17">
    <name type="scientific">Trachymyrmex septentrionalis</name>
    <dbReference type="NCBI Taxonomy" id="34720"/>
    <lineage>
        <taxon>Eukaryota</taxon>
        <taxon>Metazoa</taxon>
        <taxon>Ecdysozoa</taxon>
        <taxon>Arthropoda</taxon>
        <taxon>Hexapoda</taxon>
        <taxon>Insecta</taxon>
        <taxon>Pterygota</taxon>
        <taxon>Neoptera</taxon>
        <taxon>Endopterygota</taxon>
        <taxon>Hymenoptera</taxon>
        <taxon>Apocrita</taxon>
        <taxon>Aculeata</taxon>
        <taxon>Formicoidea</taxon>
        <taxon>Formicidae</taxon>
        <taxon>Myrmicinae</taxon>
        <taxon>Trachymyrmex</taxon>
    </lineage>
</organism>
<evidence type="ECO:0000256" key="4">
    <source>
        <dbReference type="ARBA" id="ARBA00004406"/>
    </source>
</evidence>
<evidence type="ECO:0000313" key="17">
    <source>
        <dbReference type="Proteomes" id="UP000078541"/>
    </source>
</evidence>
<dbReference type="FunFam" id="1.10.630.10:FF:000035">
    <property type="entry name" value="CYtochrome P450 family"/>
    <property type="match status" value="1"/>
</dbReference>
<comment type="cofactor">
    <cofactor evidence="1 14">
        <name>heme</name>
        <dbReference type="ChEBI" id="CHEBI:30413"/>
    </cofactor>
</comment>
<keyword evidence="8" id="KW-0256">Endoplasmic reticulum</keyword>
<sequence>MLKPWLGNGLLTSTETAMGVDVHAQEVATKYTSTVHLTSSLIMKRMLRPWLWIEWLFYSLPSGKQFKSALDILHGFTKEVYYRNTKNVFCKRKRQAFLDLLLDQNAKADTPLSDDELRAQVDTFMFEGHDTTAVAITWTLFLLGNNLEHQAKVHEELEEVFGDSETPASGKELSKLKYLDRVIKETLRIFPSVPIISRELTEDVKIDNYILPKGVMVSLSILLTHRNPAVWLDPLKFDPDRFLPENSKNRNPYAYVPFSAGPRNCIGQKFAQLEEKIVLTAILRKWRVKSVKTVDTIKFGGSLILRPSEQWFHDRKLIGPTFHFSILDHFAVVVFEKAEILAKCLQKEIEKNPGKAVNIFPFMINATLDIICETAMGVDVHAQEVATKYTSTVHLTSSLIMKRMLRPWHWIDWLFYSLPSGKQFKSALDILHGFTKEVINKRKIERQSQSGHTEFENEDNEFNIDKCKRQAFLDLLLDQNAKADTPLTDDELRAQVDTFMFAGHDTTAVAITWTLFLLGNNLEHQAKVHEELEKVFGDSETPASVKELSKLKYLDRVIKETLRIFPIAPVISRELTEDVKIDNYILPKGVMVSLSILLTHRNPAVWLDPLKFDPDRFLPENSKNRNPYAYVPFSAGPRNCIGQKFAQLEEKIVLTAILRKWRVKSVKTVDTIKFGGSLILRPSEDVLIHFTPKK</sequence>
<dbReference type="PANTHER" id="PTHR24291:SF189">
    <property type="entry name" value="CYTOCHROME P450 4C3-RELATED"/>
    <property type="match status" value="1"/>
</dbReference>
<keyword evidence="13" id="KW-0472">Membrane</keyword>
<dbReference type="InterPro" id="IPR002401">
    <property type="entry name" value="Cyt_P450_E_grp-I"/>
</dbReference>
<dbReference type="PRINTS" id="PR00463">
    <property type="entry name" value="EP450I"/>
</dbReference>
<evidence type="ECO:0000256" key="13">
    <source>
        <dbReference type="ARBA" id="ARBA00023136"/>
    </source>
</evidence>
<dbReference type="GO" id="GO:0005506">
    <property type="term" value="F:iron ion binding"/>
    <property type="evidence" value="ECO:0007669"/>
    <property type="project" value="InterPro"/>
</dbReference>
<dbReference type="InterPro" id="IPR017972">
    <property type="entry name" value="Cyt_P450_CS"/>
</dbReference>
<evidence type="ECO:0000313" key="16">
    <source>
        <dbReference type="EMBL" id="KYN45368.1"/>
    </source>
</evidence>
<dbReference type="SUPFAM" id="SSF48264">
    <property type="entry name" value="Cytochrome P450"/>
    <property type="match status" value="2"/>
</dbReference>
<dbReference type="GO" id="GO:0020037">
    <property type="term" value="F:heme binding"/>
    <property type="evidence" value="ECO:0007669"/>
    <property type="project" value="InterPro"/>
</dbReference>
<keyword evidence="12 15" id="KW-0503">Monooxygenase</keyword>
<dbReference type="PRINTS" id="PR00385">
    <property type="entry name" value="P450"/>
</dbReference>